<name>A0A401LGJ6_9FIRM</name>
<gene>
    <name evidence="1" type="ORF">KGMB03357_22960</name>
</gene>
<dbReference type="Proteomes" id="UP000287361">
    <property type="component" value="Unassembled WGS sequence"/>
</dbReference>
<evidence type="ECO:0000313" key="2">
    <source>
        <dbReference type="Proteomes" id="UP000287361"/>
    </source>
</evidence>
<keyword evidence="2" id="KW-1185">Reference proteome</keyword>
<comment type="caution">
    <text evidence="1">The sequence shown here is derived from an EMBL/GenBank/DDBJ whole genome shotgun (WGS) entry which is preliminary data.</text>
</comment>
<dbReference type="EMBL" id="BHVZ01000014">
    <property type="protein sequence ID" value="GCB30635.1"/>
    <property type="molecule type" value="Genomic_DNA"/>
</dbReference>
<evidence type="ECO:0000313" key="1">
    <source>
        <dbReference type="EMBL" id="GCB30635.1"/>
    </source>
</evidence>
<proteinExistence type="predicted"/>
<protein>
    <submittedName>
        <fullName evidence="1">Uncharacterized protein</fullName>
    </submittedName>
</protein>
<dbReference type="AlphaFoldDB" id="A0A401LGJ6"/>
<accession>A0A401LGJ6</accession>
<reference evidence="1 2" key="1">
    <citation type="submission" date="2018-10" db="EMBL/GenBank/DDBJ databases">
        <title>Draft Genome Sequence of Anaerotignum sp. KCTC 15736.</title>
        <authorList>
            <person name="Choi S.H."/>
            <person name="Kim J.S."/>
            <person name="Kang S.W."/>
            <person name="Lee J.S."/>
            <person name="Park S.H."/>
        </authorList>
    </citation>
    <scope>NUCLEOTIDE SEQUENCE [LARGE SCALE GENOMIC DNA]</scope>
    <source>
        <strain evidence="1 2">KCTC 15736</strain>
    </source>
</reference>
<organism evidence="1 2">
    <name type="scientific">Anaerotignum faecicola</name>
    <dbReference type="NCBI Taxonomy" id="2358141"/>
    <lineage>
        <taxon>Bacteria</taxon>
        <taxon>Bacillati</taxon>
        <taxon>Bacillota</taxon>
        <taxon>Clostridia</taxon>
        <taxon>Lachnospirales</taxon>
        <taxon>Anaerotignaceae</taxon>
        <taxon>Anaerotignum</taxon>
    </lineage>
</organism>
<sequence length="51" mass="5934">MIAEGVDEADYACYALRRYGIRPKDWAEMTTPERMFCCAVIEMEIAAEEKR</sequence>